<evidence type="ECO:0008006" key="2">
    <source>
        <dbReference type="Google" id="ProtNLM"/>
    </source>
</evidence>
<gene>
    <name evidence="1" type="ORF">H257_09826</name>
</gene>
<dbReference type="GeneID" id="20811822"/>
<organism evidence="1">
    <name type="scientific">Aphanomyces astaci</name>
    <name type="common">Crayfish plague agent</name>
    <dbReference type="NCBI Taxonomy" id="112090"/>
    <lineage>
        <taxon>Eukaryota</taxon>
        <taxon>Sar</taxon>
        <taxon>Stramenopiles</taxon>
        <taxon>Oomycota</taxon>
        <taxon>Saprolegniomycetes</taxon>
        <taxon>Saprolegniales</taxon>
        <taxon>Verrucalvaceae</taxon>
        <taxon>Aphanomyces</taxon>
    </lineage>
</organism>
<proteinExistence type="predicted"/>
<name>W4G983_APHAT</name>
<dbReference type="AlphaFoldDB" id="W4G983"/>
<dbReference type="RefSeq" id="XP_009834493.1">
    <property type="nucleotide sequence ID" value="XM_009836191.1"/>
</dbReference>
<dbReference type="OrthoDB" id="78941at2759"/>
<accession>W4G983</accession>
<protein>
    <recommendedName>
        <fullName evidence="2">HTH CENPB-type domain-containing protein</fullName>
    </recommendedName>
</protein>
<dbReference type="EMBL" id="KI913138">
    <property type="protein sequence ID" value="ETV75851.1"/>
    <property type="molecule type" value="Genomic_DNA"/>
</dbReference>
<reference evidence="1" key="1">
    <citation type="submission" date="2013-12" db="EMBL/GenBank/DDBJ databases">
        <title>The Genome Sequence of Aphanomyces astaci APO3.</title>
        <authorList>
            <consortium name="The Broad Institute Genomics Platform"/>
            <person name="Russ C."/>
            <person name="Tyler B."/>
            <person name="van West P."/>
            <person name="Dieguez-Uribeondo J."/>
            <person name="Young S.K."/>
            <person name="Zeng Q."/>
            <person name="Gargeya S."/>
            <person name="Fitzgerald M."/>
            <person name="Abouelleil A."/>
            <person name="Alvarado L."/>
            <person name="Chapman S.B."/>
            <person name="Gainer-Dewar J."/>
            <person name="Goldberg J."/>
            <person name="Griggs A."/>
            <person name="Gujja S."/>
            <person name="Hansen M."/>
            <person name="Howarth C."/>
            <person name="Imamovic A."/>
            <person name="Ireland A."/>
            <person name="Larimer J."/>
            <person name="McCowan C."/>
            <person name="Murphy C."/>
            <person name="Pearson M."/>
            <person name="Poon T.W."/>
            <person name="Priest M."/>
            <person name="Roberts A."/>
            <person name="Saif S."/>
            <person name="Shea T."/>
            <person name="Sykes S."/>
            <person name="Wortman J."/>
            <person name="Nusbaum C."/>
            <person name="Birren B."/>
        </authorList>
    </citation>
    <scope>NUCLEOTIDE SEQUENCE [LARGE SCALE GENOMIC DNA]</scope>
    <source>
        <strain evidence="1">APO3</strain>
    </source>
</reference>
<evidence type="ECO:0000313" key="1">
    <source>
        <dbReference type="EMBL" id="ETV75851.1"/>
    </source>
</evidence>
<dbReference type="VEuPathDB" id="FungiDB:H257_09826"/>
<sequence>MLTMKALSMDPTFHEALPKRLSHWVYAFLNRQGLSIRRPARKGQKLSNHLKEIRDEFVRSMQDRFSVFDTVADVSRFVNMEETPVHFEPDVHTAIAPKGAKTVSARVCSTHNPRMSVFLVVTAT</sequence>